<dbReference type="Gene3D" id="1.25.40.10">
    <property type="entry name" value="Tetratricopeptide repeat domain"/>
    <property type="match status" value="4"/>
</dbReference>
<dbReference type="STRING" id="415425.SAMN05444363_0362"/>
<dbReference type="AlphaFoldDB" id="A0A1M6AS73"/>
<feature type="coiled-coil region" evidence="1">
    <location>
        <begin position="432"/>
        <end position="462"/>
    </location>
</feature>
<dbReference type="InterPro" id="IPR019734">
    <property type="entry name" value="TPR_rpt"/>
</dbReference>
<evidence type="ECO:0000313" key="3">
    <source>
        <dbReference type="Proteomes" id="UP000184488"/>
    </source>
</evidence>
<protein>
    <submittedName>
        <fullName evidence="2">Protein involved in gliding motility SprE</fullName>
    </submittedName>
</protein>
<keyword evidence="3" id="KW-1185">Reference proteome</keyword>
<dbReference type="InterPro" id="IPR011990">
    <property type="entry name" value="TPR-like_helical_dom_sf"/>
</dbReference>
<evidence type="ECO:0000313" key="2">
    <source>
        <dbReference type="EMBL" id="SHI39063.1"/>
    </source>
</evidence>
<gene>
    <name evidence="2" type="ORF">SAMN05444363_0362</name>
</gene>
<organism evidence="2 3">
    <name type="scientific">Flavobacterium terrae</name>
    <dbReference type="NCBI Taxonomy" id="415425"/>
    <lineage>
        <taxon>Bacteria</taxon>
        <taxon>Pseudomonadati</taxon>
        <taxon>Bacteroidota</taxon>
        <taxon>Flavobacteriia</taxon>
        <taxon>Flavobacteriales</taxon>
        <taxon>Flavobacteriaceae</taxon>
        <taxon>Flavobacterium</taxon>
    </lineage>
</organism>
<dbReference type="PROSITE" id="PS51257">
    <property type="entry name" value="PROKAR_LIPOPROTEIN"/>
    <property type="match status" value="1"/>
</dbReference>
<keyword evidence="1" id="KW-0175">Coiled coil</keyword>
<sequence length="870" mass="100696">MLKNNQLKNISFALFLVTAIACSTKKNTFVSRNWHALNARDNTMFNGGLALDAGINEVKGEYQDNFWEILPVERMQIPEEKLLPGQKEKNKNFERAETKATKAIQKHSMNIGGKEKNYQMDEAHLMLGKARYYDQRFIPALEAFNYILYKHTNSDKINEAKVWREKTNIRLENDALAVKNLKRLINKNQLKPQVLADANAILAQAFINLEYKDSAIAPLKKAISSTKLKEERARYHFILGQLYESLDYKDSAYTEFQEVIDMKRKSPRQYVIRAHAKQAQLVDPTKDTLAFIEKYEKLMKDRENRSHLDVLNFEVGVFYDKLGNKANAIKYYNRSLKKGSNDAYLQASTYRNLATIYFDKAKYVTAGKYYDSTLTKLVKKNREYYTIAKKKENLVDVIKYEGIVTVNDSILKIVGMSNSERLSYFEKHIADLKAKAETKKALEEKQKELAKQNTGIQDISNKPVLNPPGFNDSPLMPGKAEIIPTLKGQQDGSFYFYTPTTVAYGKVEFVKRWGKRSLTENWRWFIQKENIAAIDNEDIKPKDKETDVVDEKYSTDYYLSQVPTSKTVIDSLAKERNFANYQLGVIYKEKFLEQKLAASKFETVLKSQPEERLVLPSLYNLYKIYEQTDKSQAEQIKNQILSQYPNTRYAQILNGSIPAEELSNDSPENVYKKTYEKYNNQDYVEALQVIDKSVQQFAGDDLIPKFELLKASVLGKLKGLNEYKKAVSYVAVTYPDSDEGKQAEDILKVSVPRMEQRILTNDTVSTNWKLLYKVGKKDDAETVKLKDKLEKYFAEKQYDKFKVSFDVYDESTNFIVVHGISSREFARYLITLVKEDKKYKVLNPAQVISSENYLVIQIHKNYNQFLELKM</sequence>
<dbReference type="Pfam" id="PF13181">
    <property type="entry name" value="TPR_8"/>
    <property type="match status" value="2"/>
</dbReference>
<dbReference type="RefSeq" id="WP_200778470.1">
    <property type="nucleotide sequence ID" value="NZ_FQZI01000001.1"/>
</dbReference>
<dbReference type="SMART" id="SM00028">
    <property type="entry name" value="TPR"/>
    <property type="match status" value="3"/>
</dbReference>
<proteinExistence type="predicted"/>
<evidence type="ECO:0000256" key="1">
    <source>
        <dbReference type="SAM" id="Coils"/>
    </source>
</evidence>
<reference evidence="3" key="1">
    <citation type="submission" date="2016-11" db="EMBL/GenBank/DDBJ databases">
        <authorList>
            <person name="Varghese N."/>
            <person name="Submissions S."/>
        </authorList>
    </citation>
    <scope>NUCLEOTIDE SEQUENCE [LARGE SCALE GENOMIC DNA]</scope>
    <source>
        <strain evidence="3">DSM 18829</strain>
    </source>
</reference>
<dbReference type="EMBL" id="FQZI01000001">
    <property type="protein sequence ID" value="SHI39063.1"/>
    <property type="molecule type" value="Genomic_DNA"/>
</dbReference>
<name>A0A1M6AS73_9FLAO</name>
<dbReference type="Proteomes" id="UP000184488">
    <property type="component" value="Unassembled WGS sequence"/>
</dbReference>
<dbReference type="SUPFAM" id="SSF48452">
    <property type="entry name" value="TPR-like"/>
    <property type="match status" value="2"/>
</dbReference>
<accession>A0A1M6AS73</accession>